<evidence type="ECO:0000313" key="1">
    <source>
        <dbReference type="EMBL" id="KAJ9071554.1"/>
    </source>
</evidence>
<proteinExistence type="predicted"/>
<sequence>MSKENMNVYLVFDNTPKILKTNAKITWKSFVSEIASLFNLQPEISLSYKGKKGNLVELTATTFSVFMGAKNICHLIKVNGKPKIESTNKIVNGLQKSTLQKQNENAQEVLKILNDCSENIQNRTLLLNTFHILLAQIKHGVLIHIDGLAESLKTFKPKTDVDSNISEVKLTLLKLSLQKLSKQPSAKEPSLKLKSTSSSLLLNRLQQLSKTLDQKDGDMFQCANATQHHSLNSSKSTLATLNLLEESNALFLAALRKL</sequence>
<accession>A0ACC2TA74</accession>
<comment type="caution">
    <text evidence="1">The sequence shown here is derived from an EMBL/GenBank/DDBJ whole genome shotgun (WGS) entry which is preliminary data.</text>
</comment>
<evidence type="ECO:0000313" key="2">
    <source>
        <dbReference type="Proteomes" id="UP001165960"/>
    </source>
</evidence>
<protein>
    <submittedName>
        <fullName evidence="1">Uncharacterized protein</fullName>
    </submittedName>
</protein>
<name>A0ACC2TA74_9FUNG</name>
<keyword evidence="2" id="KW-1185">Reference proteome</keyword>
<gene>
    <name evidence="1" type="ORF">DSO57_1035806</name>
</gene>
<dbReference type="EMBL" id="QTSX02003166">
    <property type="protein sequence ID" value="KAJ9071554.1"/>
    <property type="molecule type" value="Genomic_DNA"/>
</dbReference>
<organism evidence="1 2">
    <name type="scientific">Entomophthora muscae</name>
    <dbReference type="NCBI Taxonomy" id="34485"/>
    <lineage>
        <taxon>Eukaryota</taxon>
        <taxon>Fungi</taxon>
        <taxon>Fungi incertae sedis</taxon>
        <taxon>Zoopagomycota</taxon>
        <taxon>Entomophthoromycotina</taxon>
        <taxon>Entomophthoromycetes</taxon>
        <taxon>Entomophthorales</taxon>
        <taxon>Entomophthoraceae</taxon>
        <taxon>Entomophthora</taxon>
    </lineage>
</organism>
<dbReference type="Proteomes" id="UP001165960">
    <property type="component" value="Unassembled WGS sequence"/>
</dbReference>
<reference evidence="1" key="1">
    <citation type="submission" date="2022-04" db="EMBL/GenBank/DDBJ databases">
        <title>Genome of the entomopathogenic fungus Entomophthora muscae.</title>
        <authorList>
            <person name="Elya C."/>
            <person name="Lovett B.R."/>
            <person name="Lee E."/>
            <person name="Macias A.M."/>
            <person name="Hajek A.E."/>
            <person name="De Bivort B.L."/>
            <person name="Kasson M.T."/>
            <person name="De Fine Licht H.H."/>
            <person name="Stajich J.E."/>
        </authorList>
    </citation>
    <scope>NUCLEOTIDE SEQUENCE</scope>
    <source>
        <strain evidence="1">Berkeley</strain>
    </source>
</reference>